<proteinExistence type="predicted"/>
<evidence type="ECO:0000256" key="1">
    <source>
        <dbReference type="SAM" id="MobiDB-lite"/>
    </source>
</evidence>
<dbReference type="EMBL" id="MNPL01013329">
    <property type="protein sequence ID" value="OQR71855.1"/>
    <property type="molecule type" value="Genomic_DNA"/>
</dbReference>
<name>A0A1V9XE79_9ACAR</name>
<feature type="region of interest" description="Disordered" evidence="1">
    <location>
        <begin position="31"/>
        <end position="61"/>
    </location>
</feature>
<sequence length="113" mass="13047">MENPTQNGNKSYVTLPTHHEARVLKRKEHWISIRRRSHNSKPERRPNELYARNEPHQQENKVVQERTIHAKGNVVITTGTGMEEQRAPSDSDDSDTNEFAQMLSKATNTCKIN</sequence>
<evidence type="ECO:0000313" key="2">
    <source>
        <dbReference type="EMBL" id="OQR71855.1"/>
    </source>
</evidence>
<feature type="compositionally biased region" description="Polar residues" evidence="1">
    <location>
        <begin position="104"/>
        <end position="113"/>
    </location>
</feature>
<gene>
    <name evidence="2" type="ORF">BIW11_03892</name>
</gene>
<feature type="region of interest" description="Disordered" evidence="1">
    <location>
        <begin position="78"/>
        <end position="113"/>
    </location>
</feature>
<organism evidence="2 3">
    <name type="scientific">Tropilaelaps mercedesae</name>
    <dbReference type="NCBI Taxonomy" id="418985"/>
    <lineage>
        <taxon>Eukaryota</taxon>
        <taxon>Metazoa</taxon>
        <taxon>Ecdysozoa</taxon>
        <taxon>Arthropoda</taxon>
        <taxon>Chelicerata</taxon>
        <taxon>Arachnida</taxon>
        <taxon>Acari</taxon>
        <taxon>Parasitiformes</taxon>
        <taxon>Mesostigmata</taxon>
        <taxon>Gamasina</taxon>
        <taxon>Dermanyssoidea</taxon>
        <taxon>Laelapidae</taxon>
        <taxon>Tropilaelaps</taxon>
    </lineage>
</organism>
<comment type="caution">
    <text evidence="2">The sequence shown here is derived from an EMBL/GenBank/DDBJ whole genome shotgun (WGS) entry which is preliminary data.</text>
</comment>
<dbReference type="InParanoid" id="A0A1V9XE79"/>
<protein>
    <submittedName>
        <fullName evidence="2">Uncharacterized protein</fullName>
    </submittedName>
</protein>
<keyword evidence="3" id="KW-1185">Reference proteome</keyword>
<feature type="compositionally biased region" description="Basic and acidic residues" evidence="1">
    <location>
        <begin position="40"/>
        <end position="61"/>
    </location>
</feature>
<evidence type="ECO:0000313" key="3">
    <source>
        <dbReference type="Proteomes" id="UP000192247"/>
    </source>
</evidence>
<accession>A0A1V9XE79</accession>
<reference evidence="2 3" key="1">
    <citation type="journal article" date="2017" name="Gigascience">
        <title>Draft genome of the honey bee ectoparasitic mite, Tropilaelaps mercedesae, is shaped by the parasitic life history.</title>
        <authorList>
            <person name="Dong X."/>
            <person name="Armstrong S.D."/>
            <person name="Xia D."/>
            <person name="Makepeace B.L."/>
            <person name="Darby A.C."/>
            <person name="Kadowaki T."/>
        </authorList>
    </citation>
    <scope>NUCLEOTIDE SEQUENCE [LARGE SCALE GENOMIC DNA]</scope>
    <source>
        <strain evidence="2">Wuxi-XJTLU</strain>
    </source>
</reference>
<dbReference type="Proteomes" id="UP000192247">
    <property type="component" value="Unassembled WGS sequence"/>
</dbReference>
<dbReference type="OrthoDB" id="10679241at2759"/>
<dbReference type="AlphaFoldDB" id="A0A1V9XE79"/>